<dbReference type="EMBL" id="JAMDLZ010000023">
    <property type="protein sequence ID" value="MCY9548105.1"/>
    <property type="molecule type" value="Genomic_DNA"/>
</dbReference>
<comment type="caution">
    <text evidence="1">The sequence shown here is derived from an EMBL/GenBank/DDBJ whole genome shotgun (WGS) entry which is preliminary data.</text>
</comment>
<organism evidence="1 2">
    <name type="scientific">Lysinibacillus xylanilyticus</name>
    <dbReference type="NCBI Taxonomy" id="582475"/>
    <lineage>
        <taxon>Bacteria</taxon>
        <taxon>Bacillati</taxon>
        <taxon>Bacillota</taxon>
        <taxon>Bacilli</taxon>
        <taxon>Bacillales</taxon>
        <taxon>Bacillaceae</taxon>
        <taxon>Lysinibacillus</taxon>
    </lineage>
</organism>
<gene>
    <name evidence="1" type="ORF">M5W82_14195</name>
</gene>
<name>A0ABT4ER52_9BACI</name>
<reference evidence="1 2" key="1">
    <citation type="submission" date="2022-05" db="EMBL/GenBank/DDBJ databases">
        <title>Genome Sequencing of Bee-Associated Microbes.</title>
        <authorList>
            <person name="Dunlap C."/>
        </authorList>
    </citation>
    <scope>NUCLEOTIDE SEQUENCE [LARGE SCALE GENOMIC DNA]</scope>
    <source>
        <strain evidence="1 2">NRRL BD-083</strain>
    </source>
</reference>
<proteinExistence type="predicted"/>
<evidence type="ECO:0000313" key="2">
    <source>
        <dbReference type="Proteomes" id="UP001527052"/>
    </source>
</evidence>
<evidence type="ECO:0000313" key="1">
    <source>
        <dbReference type="EMBL" id="MCY9548105.1"/>
    </source>
</evidence>
<sequence length="63" mass="7315">MRKPYVGYEESRLRTKFNELSKTIRSLINVILGDEFNAPIIVYNCNAFPFYWKRTLGGATSQP</sequence>
<accession>A0ABT4ER52</accession>
<dbReference type="Proteomes" id="UP001527052">
    <property type="component" value="Unassembled WGS sequence"/>
</dbReference>
<protein>
    <submittedName>
        <fullName evidence="1">Uncharacterized protein</fullName>
    </submittedName>
</protein>
<dbReference type="RefSeq" id="WP_268637955.1">
    <property type="nucleotide sequence ID" value="NZ_JAMDLZ010000023.1"/>
</dbReference>
<keyword evidence="2" id="KW-1185">Reference proteome</keyword>